<accession>A0ABN0JTM6</accession>
<feature type="non-terminal residue" evidence="2">
    <location>
        <position position="57"/>
    </location>
</feature>
<protein>
    <submittedName>
        <fullName evidence="2">Uncharacterized protein</fullName>
    </submittedName>
</protein>
<dbReference type="Proteomes" id="UP000013190">
    <property type="component" value="Unassembled WGS sequence"/>
</dbReference>
<comment type="caution">
    <text evidence="2">The sequence shown here is derived from an EMBL/GenBank/DDBJ whole genome shotgun (WGS) entry which is preliminary data.</text>
</comment>
<dbReference type="EMBL" id="APOJ01000007">
    <property type="protein sequence ID" value="ENU28587.1"/>
    <property type="molecule type" value="Genomic_DNA"/>
</dbReference>
<evidence type="ECO:0000313" key="3">
    <source>
        <dbReference type="Proteomes" id="UP000013190"/>
    </source>
</evidence>
<organism evidence="2 3">
    <name type="scientific">Acinetobacter modestus</name>
    <dbReference type="NCBI Taxonomy" id="1776740"/>
    <lineage>
        <taxon>Bacteria</taxon>
        <taxon>Pseudomonadati</taxon>
        <taxon>Pseudomonadota</taxon>
        <taxon>Gammaproteobacteria</taxon>
        <taxon>Moraxellales</taxon>
        <taxon>Moraxellaceae</taxon>
        <taxon>Acinetobacter</taxon>
    </lineage>
</organism>
<name>A0ABN0JTM6_9GAMM</name>
<reference evidence="2 3" key="2">
    <citation type="journal article" date="2016" name="Int. J. Syst. Evol. Microbiol.">
        <title>Taxonomy of haemolytic and/or proteolytic strains of the genus Acinetobacter with the proposal of Acinetobacter courvalinii sp. nov. (genomic species 14 sensu Bouvet &amp; Jeanjean), Acinetobacter dispersus sp. nov. (genomic species 17), Acinetobacter modestus sp. nov., Acinetobacter proteolyticus sp. nov. and Acinetobacter vivianii sp. nov.</title>
        <authorList>
            <person name="Nemec A."/>
            <person name="Radolfova-Krizova L."/>
            <person name="Maixnerova M."/>
            <person name="Vrestiakova E."/>
            <person name="Jezek P."/>
            <person name="Sedo O."/>
        </authorList>
    </citation>
    <scope>NUCLEOTIDE SEQUENCE [LARGE SCALE GENOMIC DNA]</scope>
    <source>
        <strain evidence="2 3">NIPH 236</strain>
    </source>
</reference>
<evidence type="ECO:0000256" key="1">
    <source>
        <dbReference type="SAM" id="MobiDB-lite"/>
    </source>
</evidence>
<keyword evidence="3" id="KW-1185">Reference proteome</keyword>
<gene>
    <name evidence="2" type="ORF">F992_00156</name>
</gene>
<feature type="region of interest" description="Disordered" evidence="1">
    <location>
        <begin position="1"/>
        <end position="29"/>
    </location>
</feature>
<sequence>MSPEKENPLIDESLAAESKQGGDDAAGLPSRLTRYSRAHHRAVEMADYLSEAGEVKL</sequence>
<reference evidence="3" key="1">
    <citation type="submission" date="2013-02" db="EMBL/GenBank/DDBJ databases">
        <title>The Genome Sequence of Acinetobacter sp. NIPH 236.</title>
        <authorList>
            <consortium name="The Broad Institute Genome Sequencing Platform"/>
            <consortium name="The Broad Institute Genome Sequencing Center for Infectious Disease"/>
            <person name="Cerqueira G."/>
            <person name="Feldgarden M."/>
            <person name="Courvalin P."/>
            <person name="Perichon B."/>
            <person name="Grillot-Courvalin C."/>
            <person name="Clermont D."/>
            <person name="Rocha E."/>
            <person name="Yoon E.-J."/>
            <person name="Nemec A."/>
            <person name="Walker B."/>
            <person name="Young S.K."/>
            <person name="Zeng Q."/>
            <person name="Gargeya S."/>
            <person name="Fitzgerald M."/>
            <person name="Haas B."/>
            <person name="Abouelleil A."/>
            <person name="Alvarado L."/>
            <person name="Arachchi H.M."/>
            <person name="Berlin A.M."/>
            <person name="Chapman S.B."/>
            <person name="Dewar J."/>
            <person name="Goldberg J."/>
            <person name="Griggs A."/>
            <person name="Gujja S."/>
            <person name="Hansen M."/>
            <person name="Howarth C."/>
            <person name="Imamovic A."/>
            <person name="Larimer J."/>
            <person name="McCowan C."/>
            <person name="Murphy C."/>
            <person name="Neiman D."/>
            <person name="Pearson M."/>
            <person name="Priest M."/>
            <person name="Roberts A."/>
            <person name="Saif S."/>
            <person name="Shea T."/>
            <person name="Sisk P."/>
            <person name="Sykes S."/>
            <person name="Wortman J."/>
            <person name="Nusbaum C."/>
            <person name="Birren B."/>
        </authorList>
    </citation>
    <scope>NUCLEOTIDE SEQUENCE [LARGE SCALE GENOMIC DNA]</scope>
    <source>
        <strain evidence="3">NIPH 236</strain>
    </source>
</reference>
<evidence type="ECO:0000313" key="2">
    <source>
        <dbReference type="EMBL" id="ENU28587.1"/>
    </source>
</evidence>
<proteinExistence type="predicted"/>